<comment type="function">
    <text evidence="6 8">Binds 23S rRNA and is also seen to make contacts with the A and possibly P site tRNAs.</text>
</comment>
<evidence type="ECO:0000313" key="20">
    <source>
        <dbReference type="Proteomes" id="UP000053099"/>
    </source>
</evidence>
<evidence type="ECO:0000313" key="19">
    <source>
        <dbReference type="EMBL" id="RTI49605.1"/>
    </source>
</evidence>
<dbReference type="EMBL" id="PEMW01000439">
    <property type="protein sequence ID" value="RTI49605.1"/>
    <property type="molecule type" value="Genomic_DNA"/>
</dbReference>
<dbReference type="Proteomes" id="UP000053099">
    <property type="component" value="Unassembled WGS sequence"/>
</dbReference>
<comment type="subunit">
    <text evidence="6 8">Part of the 50S ribosomal subunit.</text>
</comment>
<dbReference type="GO" id="GO:0019843">
    <property type="term" value="F:rRNA binding"/>
    <property type="evidence" value="ECO:0007669"/>
    <property type="project" value="UniProtKB-UniRule"/>
</dbReference>
<dbReference type="EMBL" id="PELM01000452">
    <property type="protein sequence ID" value="RTG99900.1"/>
    <property type="molecule type" value="Genomic_DNA"/>
</dbReference>
<evidence type="ECO:0000313" key="26">
    <source>
        <dbReference type="Proteomes" id="UP000287439"/>
    </source>
</evidence>
<dbReference type="Proteomes" id="UP000286712">
    <property type="component" value="Unassembled WGS sequence"/>
</dbReference>
<dbReference type="PATRIC" id="fig|37636.3.peg.1723"/>
<evidence type="ECO:0000313" key="9">
    <source>
        <dbReference type="EMBL" id="KPD26138.1"/>
    </source>
</evidence>
<dbReference type="PANTHER" id="PTHR12220:SF13">
    <property type="entry name" value="LARGE RIBOSOMAL SUBUNIT PROTEIN UL16M"/>
    <property type="match status" value="1"/>
</dbReference>
<protein>
    <recommendedName>
        <fullName evidence="5 6">Large ribosomal subunit protein uL16</fullName>
    </recommendedName>
</protein>
<keyword evidence="4 6" id="KW-0687">Ribonucleoprotein</keyword>
<dbReference type="SUPFAM" id="SSF54686">
    <property type="entry name" value="Ribosomal protein L16p/L10e"/>
    <property type="match status" value="1"/>
</dbReference>
<dbReference type="Proteomes" id="UP000286910">
    <property type="component" value="Unassembled WGS sequence"/>
</dbReference>
<proteinExistence type="inferred from homology"/>
<name>A0A0N0IPV3_THESC</name>
<organism evidence="9 20">
    <name type="scientific">Thermus scotoductus</name>
    <dbReference type="NCBI Taxonomy" id="37636"/>
    <lineage>
        <taxon>Bacteria</taxon>
        <taxon>Thermotogati</taxon>
        <taxon>Deinococcota</taxon>
        <taxon>Deinococci</taxon>
        <taxon>Thermales</taxon>
        <taxon>Thermaceae</taxon>
        <taxon>Thermus</taxon>
    </lineage>
</organism>
<dbReference type="GO" id="GO:0003735">
    <property type="term" value="F:structural constituent of ribosome"/>
    <property type="evidence" value="ECO:0007669"/>
    <property type="project" value="InterPro"/>
</dbReference>
<dbReference type="EMBL" id="PELY01000403">
    <property type="protein sequence ID" value="RTH23276.1"/>
    <property type="molecule type" value="Genomic_DNA"/>
</dbReference>
<dbReference type="EMBL" id="LJJR01000042">
    <property type="protein sequence ID" value="KPD26138.1"/>
    <property type="molecule type" value="Genomic_DNA"/>
</dbReference>
<dbReference type="EMBL" id="PELV01000199">
    <property type="protein sequence ID" value="RTH18115.1"/>
    <property type="molecule type" value="Genomic_DNA"/>
</dbReference>
<evidence type="ECO:0000313" key="27">
    <source>
        <dbReference type="Proteomes" id="UP000287467"/>
    </source>
</evidence>
<accession>A0A0N0IPV3</accession>
<dbReference type="Gene3D" id="3.90.1170.10">
    <property type="entry name" value="Ribosomal protein L10e/L16"/>
    <property type="match status" value="1"/>
</dbReference>
<dbReference type="HAMAP" id="MF_01342">
    <property type="entry name" value="Ribosomal_uL16"/>
    <property type="match status" value="1"/>
</dbReference>
<dbReference type="NCBIfam" id="TIGR01164">
    <property type="entry name" value="rplP_bact"/>
    <property type="match status" value="1"/>
</dbReference>
<evidence type="ECO:0000313" key="14">
    <source>
        <dbReference type="EMBL" id="RTH27999.1"/>
    </source>
</evidence>
<dbReference type="Proteomes" id="UP000288073">
    <property type="component" value="Unassembled WGS sequence"/>
</dbReference>
<dbReference type="EMBL" id="PEMD01000299">
    <property type="protein sequence ID" value="RTH30263.1"/>
    <property type="molecule type" value="Genomic_DNA"/>
</dbReference>
<evidence type="ECO:0000256" key="1">
    <source>
        <dbReference type="ARBA" id="ARBA00008931"/>
    </source>
</evidence>
<evidence type="ECO:0000313" key="18">
    <source>
        <dbReference type="EMBL" id="RTI14405.1"/>
    </source>
</evidence>
<dbReference type="EMBL" id="PELW01000033">
    <property type="protein sequence ID" value="RTH27999.1"/>
    <property type="molecule type" value="Genomic_DNA"/>
</dbReference>
<keyword evidence="6 8" id="KW-0694">RNA-binding</keyword>
<dbReference type="EMBL" id="PEML01000301">
    <property type="protein sequence ID" value="RTI05405.1"/>
    <property type="molecule type" value="Genomic_DNA"/>
</dbReference>
<dbReference type="CDD" id="cd01433">
    <property type="entry name" value="Ribosomal_L16_L10e"/>
    <property type="match status" value="1"/>
</dbReference>
<evidence type="ECO:0000256" key="4">
    <source>
        <dbReference type="ARBA" id="ARBA00023274"/>
    </source>
</evidence>
<evidence type="ECO:0000313" key="17">
    <source>
        <dbReference type="EMBL" id="RTI11928.1"/>
    </source>
</evidence>
<keyword evidence="28" id="KW-1185">Reference proteome</keyword>
<evidence type="ECO:0000313" key="11">
    <source>
        <dbReference type="EMBL" id="RTH05348.1"/>
    </source>
</evidence>
<evidence type="ECO:0000313" key="29">
    <source>
        <dbReference type="Proteomes" id="UP000288073"/>
    </source>
</evidence>
<dbReference type="FunFam" id="3.90.1170.10:FF:000001">
    <property type="entry name" value="50S ribosomal protein L16"/>
    <property type="match status" value="1"/>
</dbReference>
<dbReference type="InterPro" id="IPR047873">
    <property type="entry name" value="Ribosomal_uL16"/>
</dbReference>
<evidence type="ECO:0000313" key="10">
    <source>
        <dbReference type="EMBL" id="RTG99900.1"/>
    </source>
</evidence>
<evidence type="ECO:0000313" key="23">
    <source>
        <dbReference type="Proteomes" id="UP000286928"/>
    </source>
</evidence>
<keyword evidence="6 8" id="KW-0699">rRNA-binding</keyword>
<dbReference type="Proteomes" id="UP000287173">
    <property type="component" value="Unassembled WGS sequence"/>
</dbReference>
<evidence type="ECO:0000256" key="7">
    <source>
        <dbReference type="RuleBase" id="RU004413"/>
    </source>
</evidence>
<evidence type="ECO:0000256" key="5">
    <source>
        <dbReference type="ARBA" id="ARBA00035198"/>
    </source>
</evidence>
<gene>
    <name evidence="6" type="primary">rplP</name>
    <name evidence="9" type="ORF">AN926_11240</name>
    <name evidence="19" type="ORF">CSW14_11220</name>
    <name evidence="18" type="ORF">CSW23_10935</name>
    <name evidence="16" type="ORF">CSW25_11205</name>
    <name evidence="17" type="ORF">CSW30_01730</name>
    <name evidence="15" type="ORF">CSW33_10500</name>
    <name evidence="13" type="ORF">CSW38_11075</name>
    <name evidence="14" type="ORF">CSW40_01665</name>
    <name evidence="12" type="ORF">CSW41_06590</name>
    <name evidence="11" type="ORF">CSW45_03480</name>
    <name evidence="10" type="ORF">CSW50_11565</name>
</gene>
<reference evidence="21 22" key="3">
    <citation type="journal article" date="2019" name="Extremophiles">
        <title>Biogeography of thermophiles and predominance of Thermus scotoductus in domestic water heaters.</title>
        <authorList>
            <person name="Wilpiszeski R.L."/>
            <person name="Zhang Z."/>
            <person name="House C.H."/>
        </authorList>
    </citation>
    <scope>NUCLEOTIDE SEQUENCE [LARGE SCALE GENOMIC DNA]</scope>
    <source>
        <strain evidence="18 29">10_S10</strain>
        <strain evidence="16 28">12_S12</strain>
        <strain evidence="17 24">17_S17</strain>
        <strain evidence="19 27">1_S1</strain>
        <strain evidence="15 23">20_S20</strain>
        <strain evidence="13 25">25_S25</strain>
        <strain evidence="14 21">27_S27</strain>
        <strain evidence="12 26">28_S28</strain>
        <strain evidence="11 22">32_S32</strain>
        <strain evidence="10 30">38_S38</strain>
    </source>
</reference>
<evidence type="ECO:0000313" key="15">
    <source>
        <dbReference type="EMBL" id="RTH30263.1"/>
    </source>
</evidence>
<dbReference type="PRINTS" id="PR00060">
    <property type="entry name" value="RIBOSOMALL16"/>
</dbReference>
<reference evidence="16" key="2">
    <citation type="submission" date="2017-10" db="EMBL/GenBank/DDBJ databases">
        <authorList>
            <person name="Wilpiszeski R.L."/>
            <person name="Zhidan Z."/>
            <person name="House C.H."/>
        </authorList>
    </citation>
    <scope>NUCLEOTIDE SEQUENCE</scope>
    <source>
        <strain evidence="16">12_S12</strain>
    </source>
</reference>
<evidence type="ECO:0000313" key="21">
    <source>
        <dbReference type="Proteomes" id="UP000286712"/>
    </source>
</evidence>
<keyword evidence="2 6" id="KW-0820">tRNA-binding</keyword>
<evidence type="ECO:0000313" key="24">
    <source>
        <dbReference type="Proteomes" id="UP000287173"/>
    </source>
</evidence>
<evidence type="ECO:0000256" key="8">
    <source>
        <dbReference type="RuleBase" id="RU004414"/>
    </source>
</evidence>
<evidence type="ECO:0000313" key="30">
    <source>
        <dbReference type="Proteomes" id="UP000288082"/>
    </source>
</evidence>
<evidence type="ECO:0000256" key="3">
    <source>
        <dbReference type="ARBA" id="ARBA00022980"/>
    </source>
</evidence>
<dbReference type="InterPro" id="IPR000114">
    <property type="entry name" value="Ribosomal_uL16_bact-type"/>
</dbReference>
<dbReference type="GO" id="GO:0022625">
    <property type="term" value="C:cytosolic large ribosomal subunit"/>
    <property type="evidence" value="ECO:0007669"/>
    <property type="project" value="TreeGrafter"/>
</dbReference>
<keyword evidence="3 6" id="KW-0689">Ribosomal protein</keyword>
<evidence type="ECO:0000256" key="2">
    <source>
        <dbReference type="ARBA" id="ARBA00022555"/>
    </source>
</evidence>
<dbReference type="Pfam" id="PF00252">
    <property type="entry name" value="Ribosomal_L16"/>
    <property type="match status" value="1"/>
</dbReference>
<evidence type="ECO:0000256" key="6">
    <source>
        <dbReference type="HAMAP-Rule" id="MF_01342"/>
    </source>
</evidence>
<sequence length="141" mass="15960">MLMPRRMKYRKQHRGRMKGAAKGGDYVAFGDFGLVAMEPAWITSQQIEAARVAMVRHFRRGGKIFIRIFPDKPYTKKPLEVRMGKGKGNVEGYVAVVKPGRVMFEVAGVTEEQALEALRIAGHKLPIKTKIVRRDAYDEAQ</sequence>
<dbReference type="Proteomes" id="UP000287467">
    <property type="component" value="Unassembled WGS sequence"/>
</dbReference>
<dbReference type="InterPro" id="IPR016180">
    <property type="entry name" value="Ribosomal_uL16_dom"/>
</dbReference>
<dbReference type="EMBL" id="PELR01000077">
    <property type="protein sequence ID" value="RTH05348.1"/>
    <property type="molecule type" value="Genomic_DNA"/>
</dbReference>
<dbReference type="Proteomes" id="UP000286928">
    <property type="component" value="Unassembled WGS sequence"/>
</dbReference>
<dbReference type="Proteomes" id="UP000288082">
    <property type="component" value="Unassembled WGS sequence"/>
</dbReference>
<dbReference type="EMBL" id="PEMN01000360">
    <property type="protein sequence ID" value="RTI14405.1"/>
    <property type="molecule type" value="Genomic_DNA"/>
</dbReference>
<dbReference type="EMBL" id="PEMG01000033">
    <property type="protein sequence ID" value="RTI11928.1"/>
    <property type="molecule type" value="Genomic_DNA"/>
</dbReference>
<evidence type="ECO:0000313" key="22">
    <source>
        <dbReference type="Proteomes" id="UP000286910"/>
    </source>
</evidence>
<reference evidence="9 20" key="1">
    <citation type="submission" date="2015-09" db="EMBL/GenBank/DDBJ databases">
        <title>Draft genome sequence of Thermus scotoductus strain K1 isolated from a geothermal spring in Nagorno-Karabakh, Armenia.</title>
        <authorList>
            <person name="Saghatelyan A."/>
            <person name="Poghosyan L."/>
            <person name="Panosyan H."/>
            <person name="Birkeland N.-K."/>
        </authorList>
    </citation>
    <scope>NUCLEOTIDE SEQUENCE [LARGE SCALE GENOMIC DNA]</scope>
    <source>
        <strain evidence="9 20">K1</strain>
    </source>
</reference>
<evidence type="ECO:0000313" key="25">
    <source>
        <dbReference type="Proteomes" id="UP000287306"/>
    </source>
</evidence>
<dbReference type="InterPro" id="IPR036920">
    <property type="entry name" value="Ribosomal_uL16_sf"/>
</dbReference>
<evidence type="ECO:0000313" key="13">
    <source>
        <dbReference type="EMBL" id="RTH23276.1"/>
    </source>
</evidence>
<comment type="caution">
    <text evidence="9">The sequence shown here is derived from an EMBL/GenBank/DDBJ whole genome shotgun (WGS) entry which is preliminary data.</text>
</comment>
<dbReference type="RefSeq" id="WP_015718102.1">
    <property type="nucleotide sequence ID" value="NZ_PELL01000381.1"/>
</dbReference>
<dbReference type="GO" id="GO:0000049">
    <property type="term" value="F:tRNA binding"/>
    <property type="evidence" value="ECO:0007669"/>
    <property type="project" value="UniProtKB-KW"/>
</dbReference>
<evidence type="ECO:0000313" key="16">
    <source>
        <dbReference type="EMBL" id="RTI05405.1"/>
    </source>
</evidence>
<dbReference type="Proteomes" id="UP000287439">
    <property type="component" value="Unassembled WGS sequence"/>
</dbReference>
<dbReference type="Proteomes" id="UP000287962">
    <property type="component" value="Unassembled WGS sequence"/>
</dbReference>
<dbReference type="AlphaFoldDB" id="A0A0N0IPV3"/>
<dbReference type="GO" id="GO:0006412">
    <property type="term" value="P:translation"/>
    <property type="evidence" value="ECO:0007669"/>
    <property type="project" value="UniProtKB-UniRule"/>
</dbReference>
<evidence type="ECO:0000313" key="28">
    <source>
        <dbReference type="Proteomes" id="UP000287962"/>
    </source>
</evidence>
<dbReference type="Proteomes" id="UP000287306">
    <property type="component" value="Unassembled WGS sequence"/>
</dbReference>
<comment type="similarity">
    <text evidence="1 6 7">Belongs to the universal ribosomal protein uL16 family.</text>
</comment>
<evidence type="ECO:0000313" key="12">
    <source>
        <dbReference type="EMBL" id="RTH18115.1"/>
    </source>
</evidence>
<dbReference type="PANTHER" id="PTHR12220">
    <property type="entry name" value="50S/60S RIBOSOMAL PROTEIN L16"/>
    <property type="match status" value="1"/>
</dbReference>